<proteinExistence type="predicted"/>
<dbReference type="EC" id="2.7.13.3" evidence="4"/>
<feature type="domain" description="Signal transduction histidine kinase internal region" evidence="3">
    <location>
        <begin position="167"/>
        <end position="245"/>
    </location>
</feature>
<dbReference type="InterPro" id="IPR010559">
    <property type="entry name" value="Sig_transdc_His_kin_internal"/>
</dbReference>
<feature type="transmembrane region" description="Helical" evidence="1">
    <location>
        <begin position="56"/>
        <end position="78"/>
    </location>
</feature>
<dbReference type="Proteomes" id="UP000248536">
    <property type="component" value="Chromosome"/>
</dbReference>
<feature type="transmembrane region" description="Helical" evidence="1">
    <location>
        <begin position="12"/>
        <end position="36"/>
    </location>
</feature>
<dbReference type="InterPro" id="IPR036890">
    <property type="entry name" value="HATPase_C_sf"/>
</dbReference>
<dbReference type="RefSeq" id="WP_112377153.1">
    <property type="nucleotide sequence ID" value="NZ_CP030104.1"/>
</dbReference>
<dbReference type="GO" id="GO:0000155">
    <property type="term" value="F:phosphorelay sensor kinase activity"/>
    <property type="evidence" value="ECO:0007669"/>
    <property type="project" value="InterPro"/>
</dbReference>
<dbReference type="KEGG" id="spon:HME9304_00580"/>
<feature type="transmembrane region" description="Helical" evidence="1">
    <location>
        <begin position="126"/>
        <end position="143"/>
    </location>
</feature>
<keyword evidence="4" id="KW-0418">Kinase</keyword>
<keyword evidence="4" id="KW-0808">Transferase</keyword>
<evidence type="ECO:0000256" key="1">
    <source>
        <dbReference type="SAM" id="Phobius"/>
    </source>
</evidence>
<name>A0A2Z4LPB3_9FLAO</name>
<sequence length="352" mass="40536">MNKKIIWGITRGELLMVLLLYILSAFCYHFVVWASIPNKTSEVMTLFGVTAFIDGGGLHYGIFLLFTIPIWWSIFVFLKGTEIWKRLLLHIIFLPIFIFGTRALYYTIAETFGWGHLQGTGQVWDLYIPGLFYLIQFGIFHAYEHYRENQRKLVLEGELRQAALKSELAAIKAQLNPHFLYNVFNTINASVPAENERTRNMIAQLSDLFRYQLQASKSDLVTLREELDFVKKYLELEKERFKDRLDIEIRVSNDLMDEKIPPMLLQPLVENSVKHGLSSLIEGGAISLYIFKEAGKLKFEISDTGVGIKDKLAVFNMGVGLSNTRLRLQKMYQSQIELMDNSPKGLTVKFSI</sequence>
<organism evidence="4 5">
    <name type="scientific">Flagellimonas maritima</name>
    <dbReference type="NCBI Taxonomy" id="1383885"/>
    <lineage>
        <taxon>Bacteria</taxon>
        <taxon>Pseudomonadati</taxon>
        <taxon>Bacteroidota</taxon>
        <taxon>Flavobacteriia</taxon>
        <taxon>Flavobacteriales</taxon>
        <taxon>Flavobacteriaceae</taxon>
        <taxon>Flagellimonas</taxon>
    </lineage>
</organism>
<evidence type="ECO:0000313" key="5">
    <source>
        <dbReference type="Proteomes" id="UP000248536"/>
    </source>
</evidence>
<protein>
    <submittedName>
        <fullName evidence="4">Histidine kinase</fullName>
        <ecNumber evidence="4">2.7.13.3</ecNumber>
    </submittedName>
</protein>
<dbReference type="PANTHER" id="PTHR34220">
    <property type="entry name" value="SENSOR HISTIDINE KINASE YPDA"/>
    <property type="match status" value="1"/>
</dbReference>
<dbReference type="AlphaFoldDB" id="A0A2Z4LPB3"/>
<reference evidence="4 5" key="1">
    <citation type="submission" date="2018-06" db="EMBL/GenBank/DDBJ databases">
        <title>Spongiibacterium sp. HME9304 Genome sequencing and assembly.</title>
        <authorList>
            <person name="Kang H."/>
            <person name="Kim H."/>
            <person name="Joh K."/>
        </authorList>
    </citation>
    <scope>NUCLEOTIDE SEQUENCE [LARGE SCALE GENOMIC DNA]</scope>
    <source>
        <strain evidence="4 5">HME9304</strain>
    </source>
</reference>
<dbReference type="InterPro" id="IPR050640">
    <property type="entry name" value="Bact_2-comp_sensor_kinase"/>
</dbReference>
<dbReference type="SUPFAM" id="SSF55874">
    <property type="entry name" value="ATPase domain of HSP90 chaperone/DNA topoisomerase II/histidine kinase"/>
    <property type="match status" value="1"/>
</dbReference>
<evidence type="ECO:0000313" key="4">
    <source>
        <dbReference type="EMBL" id="AWX43589.1"/>
    </source>
</evidence>
<feature type="domain" description="Histidine kinase/HSP90-like ATPase" evidence="2">
    <location>
        <begin position="263"/>
        <end position="351"/>
    </location>
</feature>
<dbReference type="EMBL" id="CP030104">
    <property type="protein sequence ID" value="AWX43589.1"/>
    <property type="molecule type" value="Genomic_DNA"/>
</dbReference>
<keyword evidence="1" id="KW-0812">Transmembrane</keyword>
<keyword evidence="5" id="KW-1185">Reference proteome</keyword>
<keyword evidence="1" id="KW-0472">Membrane</keyword>
<dbReference type="Pfam" id="PF02518">
    <property type="entry name" value="HATPase_c"/>
    <property type="match status" value="1"/>
</dbReference>
<gene>
    <name evidence="4" type="primary">algZ</name>
    <name evidence="4" type="ORF">HME9304_00580</name>
</gene>
<dbReference type="PANTHER" id="PTHR34220:SF7">
    <property type="entry name" value="SENSOR HISTIDINE KINASE YPDA"/>
    <property type="match status" value="1"/>
</dbReference>
<evidence type="ECO:0000259" key="3">
    <source>
        <dbReference type="Pfam" id="PF06580"/>
    </source>
</evidence>
<feature type="transmembrane region" description="Helical" evidence="1">
    <location>
        <begin position="87"/>
        <end position="106"/>
    </location>
</feature>
<keyword evidence="1" id="KW-1133">Transmembrane helix</keyword>
<dbReference type="Pfam" id="PF06580">
    <property type="entry name" value="His_kinase"/>
    <property type="match status" value="1"/>
</dbReference>
<evidence type="ECO:0000259" key="2">
    <source>
        <dbReference type="Pfam" id="PF02518"/>
    </source>
</evidence>
<dbReference type="InterPro" id="IPR003594">
    <property type="entry name" value="HATPase_dom"/>
</dbReference>
<dbReference type="GO" id="GO:0016020">
    <property type="term" value="C:membrane"/>
    <property type="evidence" value="ECO:0007669"/>
    <property type="project" value="InterPro"/>
</dbReference>
<dbReference type="OrthoDB" id="9809908at2"/>
<dbReference type="Gene3D" id="3.30.565.10">
    <property type="entry name" value="Histidine kinase-like ATPase, C-terminal domain"/>
    <property type="match status" value="1"/>
</dbReference>
<accession>A0A2Z4LPB3</accession>